<dbReference type="InterPro" id="IPR001810">
    <property type="entry name" value="F-box_dom"/>
</dbReference>
<evidence type="ECO:0000313" key="4">
    <source>
        <dbReference type="Proteomes" id="UP000663872"/>
    </source>
</evidence>
<evidence type="ECO:0000259" key="1">
    <source>
        <dbReference type="PROSITE" id="PS50181"/>
    </source>
</evidence>
<dbReference type="AlphaFoldDB" id="A0A818TTA8"/>
<name>A0A818TTA8_9BILA</name>
<evidence type="ECO:0000313" key="2">
    <source>
        <dbReference type="EMBL" id="CAF3681825.1"/>
    </source>
</evidence>
<proteinExistence type="predicted"/>
<sequence length="530" mass="62163">MNTLNNNDFNILDLPDEILLAILNKLNTTDVFHSLVDVNQQFDRLTLDYLHVRNIDMTDTMTINSLYDQTSSIDTKILSKICEKVLPRIHHQVYKLTIEQYSMQHIILAANYPQLYSLSLTNFQEEILYQSLTDDLILRDLLTKQITHLNIDIKKPTQHCSITVSKSFELILCLCKKLIVLNFCDMFPTRTYETPMFYLLSTTHMSSTLIKLKINVASLVDCLCLLDGRLEFLSTLIINIGQIFDPILDIGSRKKLPKLKYLSLTAPSFTCCYDTQIVPLLCRMINLEELKLYLSVARFDSTYVDGIQLYDQFLICMTHLKKFTFCINTEVFNDKVRVEFPSNEDIQRSFIGRGYQQVTSYVRTNLMKTEGYCFLYSVPYDFEDFVQLNNSYQGGKFQAVRQLTMHDKIPFEHKLFKLISEDFPFLRFLYLSNRHPQQDKQHSSTLITFPYLTSLNLQYAHVDYVELFLLKNNAHLPRLLNLRIEYESLTTITNNFTNNVTYFNFDRLRSLDVCQAFVRPENFHQYFPLL</sequence>
<accession>A0A818TTA8</accession>
<dbReference type="Proteomes" id="UP000663848">
    <property type="component" value="Unassembled WGS sequence"/>
</dbReference>
<protein>
    <recommendedName>
        <fullName evidence="1">F-box domain-containing protein</fullName>
    </recommendedName>
</protein>
<reference evidence="2" key="1">
    <citation type="submission" date="2021-02" db="EMBL/GenBank/DDBJ databases">
        <authorList>
            <person name="Nowell W R."/>
        </authorList>
    </citation>
    <scope>NUCLEOTIDE SEQUENCE</scope>
</reference>
<evidence type="ECO:0000313" key="3">
    <source>
        <dbReference type="EMBL" id="CAF4859444.1"/>
    </source>
</evidence>
<comment type="caution">
    <text evidence="2">The sequence shown here is derived from an EMBL/GenBank/DDBJ whole genome shotgun (WGS) entry which is preliminary data.</text>
</comment>
<gene>
    <name evidence="2" type="ORF">GRG538_LOCUS27072</name>
    <name evidence="3" type="ORF">QYT958_LOCUS27804</name>
</gene>
<dbReference type="SUPFAM" id="SSF52047">
    <property type="entry name" value="RNI-like"/>
    <property type="match status" value="1"/>
</dbReference>
<feature type="domain" description="F-box" evidence="1">
    <location>
        <begin position="8"/>
        <end position="55"/>
    </location>
</feature>
<dbReference type="EMBL" id="CAJNYT010004690">
    <property type="protein sequence ID" value="CAF3681825.1"/>
    <property type="molecule type" value="Genomic_DNA"/>
</dbReference>
<dbReference type="Proteomes" id="UP000663872">
    <property type="component" value="Unassembled WGS sequence"/>
</dbReference>
<organism evidence="2 4">
    <name type="scientific">Rotaria socialis</name>
    <dbReference type="NCBI Taxonomy" id="392032"/>
    <lineage>
        <taxon>Eukaryota</taxon>
        <taxon>Metazoa</taxon>
        <taxon>Spiralia</taxon>
        <taxon>Gnathifera</taxon>
        <taxon>Rotifera</taxon>
        <taxon>Eurotatoria</taxon>
        <taxon>Bdelloidea</taxon>
        <taxon>Philodinida</taxon>
        <taxon>Philodinidae</taxon>
        <taxon>Rotaria</taxon>
    </lineage>
</organism>
<dbReference type="EMBL" id="CAJOBR010007239">
    <property type="protein sequence ID" value="CAF4859444.1"/>
    <property type="molecule type" value="Genomic_DNA"/>
</dbReference>
<dbReference type="PROSITE" id="PS50181">
    <property type="entry name" value="FBOX"/>
    <property type="match status" value="1"/>
</dbReference>